<dbReference type="InterPro" id="IPR000086">
    <property type="entry name" value="NUDIX_hydrolase_dom"/>
</dbReference>
<keyword evidence="4" id="KW-1185">Reference proteome</keyword>
<gene>
    <name evidence="3" type="ORF">GSBLH_T00004226001</name>
</gene>
<dbReference type="SUPFAM" id="SSF55811">
    <property type="entry name" value="Nudix"/>
    <property type="match status" value="1"/>
</dbReference>
<evidence type="ECO:0000313" key="4">
    <source>
        <dbReference type="Proteomes" id="UP000008312"/>
    </source>
</evidence>
<evidence type="ECO:0000259" key="2">
    <source>
        <dbReference type="PROSITE" id="PS51462"/>
    </source>
</evidence>
<evidence type="ECO:0000313" key="3">
    <source>
        <dbReference type="EMBL" id="CBK24495.2"/>
    </source>
</evidence>
<evidence type="ECO:0000256" key="1">
    <source>
        <dbReference type="ARBA" id="ARBA00022801"/>
    </source>
</evidence>
<dbReference type="CDD" id="cd18887">
    <property type="entry name" value="NUDIX_UGPPase_Nudt14"/>
    <property type="match status" value="1"/>
</dbReference>
<dbReference type="InterPro" id="IPR015797">
    <property type="entry name" value="NUDIX_hydrolase-like_dom_sf"/>
</dbReference>
<feature type="domain" description="Nudix hydrolase" evidence="2">
    <location>
        <begin position="38"/>
        <end position="191"/>
    </location>
</feature>
<dbReference type="AlphaFoldDB" id="D8M8V6"/>
<dbReference type="OMA" id="YTYELCA"/>
<dbReference type="OrthoDB" id="10249920at2759"/>
<dbReference type="RefSeq" id="XP_012898543.1">
    <property type="nucleotide sequence ID" value="XM_013043089.1"/>
</dbReference>
<proteinExistence type="predicted"/>
<dbReference type="EMBL" id="FN668688">
    <property type="protein sequence ID" value="CBK24495.2"/>
    <property type="molecule type" value="Genomic_DNA"/>
</dbReference>
<dbReference type="Pfam" id="PF00293">
    <property type="entry name" value="NUDIX"/>
    <property type="match status" value="1"/>
</dbReference>
<protein>
    <recommendedName>
        <fullName evidence="2">Nudix hydrolase domain-containing protein</fullName>
    </recommendedName>
</protein>
<dbReference type="Proteomes" id="UP000008312">
    <property type="component" value="Unassembled WGS sequence"/>
</dbReference>
<reference evidence="3" key="1">
    <citation type="submission" date="2010-02" db="EMBL/GenBank/DDBJ databases">
        <title>Sequencing and annotation of the Blastocystis hominis genome.</title>
        <authorList>
            <person name="Wincker P."/>
        </authorList>
    </citation>
    <scope>NUCLEOTIDE SEQUENCE</scope>
    <source>
        <strain evidence="3">Singapore isolate B</strain>
    </source>
</reference>
<sequence length="215" mass="24759">MKSLKVISDTAATFSKFLKLRNVKFIQNGMPRSWDYISSKDSVTALVFDKKNQEFVCVQQFRPAMFFGASEMSKETIKNPNMGYCYELCAGLLDRPNRSKEQAVCDEIQEELGYVVKPEDLEFVGRTPGAVGMSGSRMYMYYVEVTPDQKKFQGGGLKEEGEQISEYRVPLSEMDAFLADYEQEKSASIMMGMYWWRHLRGKNYPVGKFTKWHVC</sequence>
<accession>D8M8V6</accession>
<name>D8M8V6_BLAHO</name>
<dbReference type="InParanoid" id="D8M8V6"/>
<organism evidence="3">
    <name type="scientific">Blastocystis hominis</name>
    <dbReference type="NCBI Taxonomy" id="12968"/>
    <lineage>
        <taxon>Eukaryota</taxon>
        <taxon>Sar</taxon>
        <taxon>Stramenopiles</taxon>
        <taxon>Bigyra</taxon>
        <taxon>Opalozoa</taxon>
        <taxon>Opalinata</taxon>
        <taxon>Blastocystidae</taxon>
        <taxon>Blastocystis</taxon>
    </lineage>
</organism>
<dbReference type="GeneID" id="24921262"/>
<dbReference type="GO" id="GO:0016787">
    <property type="term" value="F:hydrolase activity"/>
    <property type="evidence" value="ECO:0007669"/>
    <property type="project" value="UniProtKB-KW"/>
</dbReference>
<dbReference type="PANTHER" id="PTHR11839:SF15">
    <property type="entry name" value="URIDINE DIPHOSPHATE GLUCOSE PYROPHOSPHATASE NUDT14"/>
    <property type="match status" value="1"/>
</dbReference>
<dbReference type="PANTHER" id="PTHR11839">
    <property type="entry name" value="UDP/ADP-SUGAR PYROPHOSPHATASE"/>
    <property type="match status" value="1"/>
</dbReference>
<dbReference type="Gene3D" id="3.90.79.10">
    <property type="entry name" value="Nucleoside Triphosphate Pyrophosphohydrolase"/>
    <property type="match status" value="1"/>
</dbReference>
<dbReference type="PROSITE" id="PS51462">
    <property type="entry name" value="NUDIX"/>
    <property type="match status" value="1"/>
</dbReference>
<dbReference type="GO" id="GO:0006753">
    <property type="term" value="P:nucleoside phosphate metabolic process"/>
    <property type="evidence" value="ECO:0007669"/>
    <property type="project" value="TreeGrafter"/>
</dbReference>
<keyword evidence="1" id="KW-0378">Hydrolase</keyword>
<dbReference type="GO" id="GO:0019693">
    <property type="term" value="P:ribose phosphate metabolic process"/>
    <property type="evidence" value="ECO:0007669"/>
    <property type="project" value="TreeGrafter"/>
</dbReference>